<feature type="region of interest" description="Disordered" evidence="2">
    <location>
        <begin position="72"/>
        <end position="91"/>
    </location>
</feature>
<protein>
    <recommendedName>
        <fullName evidence="5">Coiled-coil domain-containing protein 77</fullName>
    </recommendedName>
</protein>
<dbReference type="PANTHER" id="PTHR22091">
    <property type="entry name" value="COILED-COIL DOMAIN-CONTAINING PROTEIN 77"/>
    <property type="match status" value="1"/>
</dbReference>
<sequence length="520" mass="60407">MVNQEETLLSFGSPRRGFSTSMHSLVDEVKLDEESCKDADELLAFYRQRCEQFHAEREQTLAHLAQIEVQRKQKGVQGRSPSPQMGDQDQERRGLESFWWRREVKVAAISRVLLQQIADLEESLKKANASLFQAKAELIDLQTENKTLKLQEQDDRQKMQQLLALTQPITEQVTFFRDCRPGTRTTYPSGRTPTPTTYPYPSTMHIGSEEMQQEKKKKQQKSGFAVRGNASSLVNITQGIPPNKVLRTIYMPNEQTAALTKTIENLQKQLESHQQLTETRIQALLDGFADERAKILLHQQQIEDKSVQLEEQVEKTKRVLTQTTKDYLVLRHKSQETERLAHEEIFQVKQKCENLVTEKTKLTEKVREETNALRQVVREEGNQTVLEFRNQAISRERDLHILKEQYAAMQEACTKRIQNLQVRLTKLRTRYRSLDRRRAMEMEGFTRDLAGLKRHLQKLEVILYGRGLTAQERQVLRYGKSRLHGEIIYENYALDSNELSEEIAALQRRLMDLSADLAEA</sequence>
<dbReference type="PANTHER" id="PTHR22091:SF1">
    <property type="entry name" value="COILED-COIL DOMAIN-CONTAINING PROTEIN 77"/>
    <property type="match status" value="1"/>
</dbReference>
<reference evidence="3" key="1">
    <citation type="submission" date="2020-04" db="EMBL/GenBank/DDBJ databases">
        <title>Hybrid Assembly of Korean Phytophthora infestans isolates.</title>
        <authorList>
            <person name="Prokchorchik M."/>
            <person name="Lee Y."/>
            <person name="Seo J."/>
            <person name="Cho J.-H."/>
            <person name="Park Y.-E."/>
            <person name="Jang D.-C."/>
            <person name="Im J.-S."/>
            <person name="Choi J.-G."/>
            <person name="Park H.-J."/>
            <person name="Lee G.-B."/>
            <person name="Lee Y.-G."/>
            <person name="Hong S.-Y."/>
            <person name="Cho K."/>
            <person name="Sohn K.H."/>
        </authorList>
    </citation>
    <scope>NUCLEOTIDE SEQUENCE</scope>
    <source>
        <strain evidence="3">KR_1_A1</strain>
    </source>
</reference>
<dbReference type="InterPro" id="IPR037696">
    <property type="entry name" value="CCDC77"/>
</dbReference>
<keyword evidence="1" id="KW-0175">Coiled coil</keyword>
<dbReference type="AlphaFoldDB" id="A0A833WNE7"/>
<evidence type="ECO:0000313" key="4">
    <source>
        <dbReference type="Proteomes" id="UP000602510"/>
    </source>
</evidence>
<evidence type="ECO:0000256" key="2">
    <source>
        <dbReference type="SAM" id="MobiDB-lite"/>
    </source>
</evidence>
<proteinExistence type="predicted"/>
<feature type="coiled-coil region" evidence="1">
    <location>
        <begin position="489"/>
        <end position="516"/>
    </location>
</feature>
<dbReference type="EMBL" id="WSZM01000080">
    <property type="protein sequence ID" value="KAF4043640.1"/>
    <property type="molecule type" value="Genomic_DNA"/>
</dbReference>
<organism evidence="3 4">
    <name type="scientific">Phytophthora infestans</name>
    <name type="common">Potato late blight agent</name>
    <name type="synonym">Botrytis infestans</name>
    <dbReference type="NCBI Taxonomy" id="4787"/>
    <lineage>
        <taxon>Eukaryota</taxon>
        <taxon>Sar</taxon>
        <taxon>Stramenopiles</taxon>
        <taxon>Oomycota</taxon>
        <taxon>Peronosporomycetes</taxon>
        <taxon>Peronosporales</taxon>
        <taxon>Peronosporaceae</taxon>
        <taxon>Phytophthora</taxon>
    </lineage>
</organism>
<evidence type="ECO:0000256" key="1">
    <source>
        <dbReference type="SAM" id="Coils"/>
    </source>
</evidence>
<feature type="coiled-coil region" evidence="1">
    <location>
        <begin position="256"/>
        <end position="319"/>
    </location>
</feature>
<keyword evidence="4" id="KW-1185">Reference proteome</keyword>
<name>A0A833WNE7_PHYIN</name>
<accession>A0A833WNE7</accession>
<comment type="caution">
    <text evidence="3">The sequence shown here is derived from an EMBL/GenBank/DDBJ whole genome shotgun (WGS) entry which is preliminary data.</text>
</comment>
<feature type="coiled-coil region" evidence="1">
    <location>
        <begin position="110"/>
        <end position="151"/>
    </location>
</feature>
<feature type="compositionally biased region" description="Low complexity" evidence="2">
    <location>
        <begin position="182"/>
        <end position="199"/>
    </location>
</feature>
<evidence type="ECO:0000313" key="3">
    <source>
        <dbReference type="EMBL" id="KAF4043640.1"/>
    </source>
</evidence>
<feature type="region of interest" description="Disordered" evidence="2">
    <location>
        <begin position="180"/>
        <end position="199"/>
    </location>
</feature>
<dbReference type="Proteomes" id="UP000602510">
    <property type="component" value="Unassembled WGS sequence"/>
</dbReference>
<gene>
    <name evidence="3" type="ORF">GN244_ATG03953</name>
</gene>
<feature type="coiled-coil region" evidence="1">
    <location>
        <begin position="352"/>
        <end position="379"/>
    </location>
</feature>
<evidence type="ECO:0008006" key="5">
    <source>
        <dbReference type="Google" id="ProtNLM"/>
    </source>
</evidence>